<name>A0A0D1Y230_9EURO</name>
<accession>A0A0D1Y230</accession>
<dbReference type="Gene3D" id="3.30.420.10">
    <property type="entry name" value="Ribonuclease H-like superfamily/Ribonuclease H"/>
    <property type="match status" value="1"/>
</dbReference>
<dbReference type="OrthoDB" id="1920326at2759"/>
<evidence type="ECO:0000313" key="2">
    <source>
        <dbReference type="EMBL" id="KIV76957.1"/>
    </source>
</evidence>
<feature type="region of interest" description="Disordered" evidence="1">
    <location>
        <begin position="72"/>
        <end position="176"/>
    </location>
</feature>
<dbReference type="AlphaFoldDB" id="A0A0D1Y230"/>
<proteinExistence type="predicted"/>
<feature type="region of interest" description="Disordered" evidence="1">
    <location>
        <begin position="1046"/>
        <end position="1209"/>
    </location>
</feature>
<evidence type="ECO:0000256" key="1">
    <source>
        <dbReference type="SAM" id="MobiDB-lite"/>
    </source>
</evidence>
<dbReference type="HOGENOM" id="CLU_277565_0_0_1"/>
<organism evidence="2 3">
    <name type="scientific">Exophiala sideris</name>
    <dbReference type="NCBI Taxonomy" id="1016849"/>
    <lineage>
        <taxon>Eukaryota</taxon>
        <taxon>Fungi</taxon>
        <taxon>Dikarya</taxon>
        <taxon>Ascomycota</taxon>
        <taxon>Pezizomycotina</taxon>
        <taxon>Eurotiomycetes</taxon>
        <taxon>Chaetothyriomycetidae</taxon>
        <taxon>Chaetothyriales</taxon>
        <taxon>Herpotrichiellaceae</taxon>
        <taxon>Exophiala</taxon>
    </lineage>
</organism>
<feature type="compositionally biased region" description="Pro residues" evidence="1">
    <location>
        <begin position="122"/>
        <end position="145"/>
    </location>
</feature>
<dbReference type="STRING" id="1016849.A0A0D1Y230"/>
<dbReference type="SUPFAM" id="SSF53098">
    <property type="entry name" value="Ribonuclease H-like"/>
    <property type="match status" value="1"/>
</dbReference>
<dbReference type="InterPro" id="IPR036397">
    <property type="entry name" value="RNaseH_sf"/>
</dbReference>
<reference evidence="2 3" key="1">
    <citation type="submission" date="2015-01" db="EMBL/GenBank/DDBJ databases">
        <title>The Genome Sequence of Exophiala sideris CBS121828.</title>
        <authorList>
            <consortium name="The Broad Institute Genomics Platform"/>
            <person name="Cuomo C."/>
            <person name="de Hoog S."/>
            <person name="Gorbushina A."/>
            <person name="Stielow B."/>
            <person name="Teixiera M."/>
            <person name="Abouelleil A."/>
            <person name="Chapman S.B."/>
            <person name="Priest M."/>
            <person name="Young S.K."/>
            <person name="Wortman J."/>
            <person name="Nusbaum C."/>
            <person name="Birren B."/>
        </authorList>
    </citation>
    <scope>NUCLEOTIDE SEQUENCE [LARGE SCALE GENOMIC DNA]</scope>
    <source>
        <strain evidence="2 3">CBS 121828</strain>
    </source>
</reference>
<feature type="compositionally biased region" description="Basic and acidic residues" evidence="1">
    <location>
        <begin position="1106"/>
        <end position="1116"/>
    </location>
</feature>
<feature type="compositionally biased region" description="Polar residues" evidence="1">
    <location>
        <begin position="1071"/>
        <end position="1080"/>
    </location>
</feature>
<evidence type="ECO:0000313" key="3">
    <source>
        <dbReference type="Proteomes" id="UP000053599"/>
    </source>
</evidence>
<protein>
    <submittedName>
        <fullName evidence="2">Uncharacterized protein</fullName>
    </submittedName>
</protein>
<dbReference type="GO" id="GO:0003676">
    <property type="term" value="F:nucleic acid binding"/>
    <property type="evidence" value="ECO:0007669"/>
    <property type="project" value="InterPro"/>
</dbReference>
<dbReference type="Proteomes" id="UP000053599">
    <property type="component" value="Unassembled WGS sequence"/>
</dbReference>
<feature type="compositionally biased region" description="Basic residues" evidence="1">
    <location>
        <begin position="992"/>
        <end position="1004"/>
    </location>
</feature>
<feature type="region of interest" description="Disordered" evidence="1">
    <location>
        <begin position="965"/>
        <end position="1007"/>
    </location>
</feature>
<dbReference type="EMBL" id="KN846954">
    <property type="protein sequence ID" value="KIV76957.1"/>
    <property type="molecule type" value="Genomic_DNA"/>
</dbReference>
<feature type="compositionally biased region" description="Polar residues" evidence="1">
    <location>
        <begin position="1149"/>
        <end position="1158"/>
    </location>
</feature>
<feature type="compositionally biased region" description="Low complexity" evidence="1">
    <location>
        <begin position="1132"/>
        <end position="1144"/>
    </location>
</feature>
<feature type="compositionally biased region" description="Basic residues" evidence="1">
    <location>
        <begin position="967"/>
        <end position="978"/>
    </location>
</feature>
<sequence length="1209" mass="135321">MFKSHARVLHGSSASGPLAFHTTCCRREISISHLLRVERCHAPSLPHCAACEKRVGAQKLSPLSYTETYAQPSGLLTPIPSRVSRNAQRWRTTNSQRRHGFHTKPDLLFCQSRPTQGVSPSPKRPGPLPPAGVLRAPPPGPPGPRHPYAKPVPASGSRRRAGHGENDQQPPLSNPIEEMRRKREQRLQQLRIPQRMAQWDRSVEEILGQKHVNISSSIIRAQIRNDLAKTRRSARAHWHVERLMTPLDRQMEQYVANIARVEDEFVQLRADIQAGREARREALQLFHRSVFLQANDALDSLRRTKEVGDKLRSTAQPLQSVREDFSNESLMPLMGDLKRAGLWAKPPGSFRDQDVSPRGATPKSRNVRRALAGVLFVRDYLNDNAHNITIDLHLLRRLRRARALCLQPDVSHFRFREDRLYHTMYLLGSNMESIIISWQRLRAWVKTSSNDRLNPFYTHDKFHDLFSRMWRTVSVMRDEHHDHLSNITALGIKSDSALQQAQLLECQPLMVWPTMLHNLFENLQEVIDGRHKHDHTKRNLEGWMKKSKDFRRELWDAVDVAVTWRGSANLCFGIVNGPRQQSSLTMTTTMTHVLPRPPLDILPEKQTRLPWQVSEDLYPEEGGTPVHFCTQTNYGSLLVLQRFSGCKVVGLDLVVKPKSGIQLGSWTAPFDYLVLASDRGVAIFDLGAMRKTSLLGDTLQSILSNPAILKVGVNMEHQRKLLEEYCGNDLTGYYDLTPKTNDSSDEHDPNGSIPTTISSVVARKFGTLLPEIDLSLAGLNLRSQKHPLFSNPPQFFTSLASRGYAALQLYHSACLATGGTDLPGIIAPKASHAAFGPVFLHILNEGLPSDEIKRADRGLQSRALQSISLAMVQHVFREHNEKLWPSQTMLRNMQAYYLFTSFSEDLRTIRSCLEIGNPAAVIHTLAEQYNLPLRAEDRERLKAARGFVSNSDNGLQALQPRSGIQRLKARARRTKSSKPMKTGVQASSSRRGTQKVKARARPARSTKVVAKRDIAVRMVSHTSVRRMNHTFIRKVDPHLIKRFDPYAGANGPDRNGTLKGRSRSPKVLTPSKKSLASENASVGHRAVLSMRHARVRRVASTATAKTEAKGEKKTQHEGSAVAVKPTAEKAKSANSKPAAAVAAAGQNGPGSPSSTGNAKQVEAAIRPLESRLAQKSRMAQRSRQRLARREKAAARVDQAARSGASPEVR</sequence>
<dbReference type="InterPro" id="IPR012337">
    <property type="entry name" value="RNaseH-like_sf"/>
</dbReference>
<feature type="compositionally biased region" description="Polar residues" evidence="1">
    <location>
        <begin position="83"/>
        <end position="95"/>
    </location>
</feature>
<gene>
    <name evidence="2" type="ORF">PV11_08801</name>
</gene>